<dbReference type="GO" id="GO:0005886">
    <property type="term" value="C:plasma membrane"/>
    <property type="evidence" value="ECO:0007669"/>
    <property type="project" value="UniProtKB-SubCell"/>
</dbReference>
<dbReference type="Gene3D" id="1.10.3720.10">
    <property type="entry name" value="MetI-like"/>
    <property type="match status" value="1"/>
</dbReference>
<feature type="domain" description="ABC transmembrane type-1" evidence="8">
    <location>
        <begin position="46"/>
        <end position="271"/>
    </location>
</feature>
<feature type="transmembrane region" description="Helical" evidence="7">
    <location>
        <begin position="257"/>
        <end position="274"/>
    </location>
</feature>
<dbReference type="SUPFAM" id="SSF161098">
    <property type="entry name" value="MetI-like"/>
    <property type="match status" value="1"/>
</dbReference>
<dbReference type="InterPro" id="IPR051393">
    <property type="entry name" value="ABC_transporter_permease"/>
</dbReference>
<evidence type="ECO:0000259" key="8">
    <source>
        <dbReference type="PROSITE" id="PS50928"/>
    </source>
</evidence>
<evidence type="ECO:0000256" key="3">
    <source>
        <dbReference type="ARBA" id="ARBA00022475"/>
    </source>
</evidence>
<feature type="transmembrane region" description="Helical" evidence="7">
    <location>
        <begin position="83"/>
        <end position="103"/>
    </location>
</feature>
<evidence type="ECO:0000256" key="1">
    <source>
        <dbReference type="ARBA" id="ARBA00004651"/>
    </source>
</evidence>
<keyword evidence="5 7" id="KW-1133">Transmembrane helix</keyword>
<dbReference type="InterPro" id="IPR035906">
    <property type="entry name" value="MetI-like_sf"/>
</dbReference>
<evidence type="ECO:0000256" key="6">
    <source>
        <dbReference type="ARBA" id="ARBA00023136"/>
    </source>
</evidence>
<evidence type="ECO:0000256" key="7">
    <source>
        <dbReference type="RuleBase" id="RU363032"/>
    </source>
</evidence>
<dbReference type="InterPro" id="IPR000515">
    <property type="entry name" value="MetI-like"/>
</dbReference>
<evidence type="ECO:0000256" key="2">
    <source>
        <dbReference type="ARBA" id="ARBA00022448"/>
    </source>
</evidence>
<comment type="similarity">
    <text evidence="7">Belongs to the binding-protein-dependent transport system permease family.</text>
</comment>
<name>A0A7L7KTD7_9MOLU</name>
<dbReference type="PANTHER" id="PTHR30193">
    <property type="entry name" value="ABC TRANSPORTER PERMEASE PROTEIN"/>
    <property type="match status" value="1"/>
</dbReference>
<dbReference type="GO" id="GO:0055085">
    <property type="term" value="P:transmembrane transport"/>
    <property type="evidence" value="ECO:0007669"/>
    <property type="project" value="InterPro"/>
</dbReference>
<dbReference type="Pfam" id="PF00528">
    <property type="entry name" value="BPD_transp_1"/>
    <property type="match status" value="1"/>
</dbReference>
<keyword evidence="4 7" id="KW-0812">Transmembrane</keyword>
<keyword evidence="6 7" id="KW-0472">Membrane</keyword>
<feature type="transmembrane region" description="Helical" evidence="7">
    <location>
        <begin position="127"/>
        <end position="153"/>
    </location>
</feature>
<sequence length="282" mass="31871">MVIIPFIMGIYYSFTDWTGLNNDNLQMVWFDHYRTLLTDVKFFYSFSRTVIYSILNIVFINLVAFGLALLVTQKIKLRNLYRAGFFMPNLIGGLVLGYIWQFIFNRAIVAFGGIFAKSLLVDGNSALFALIIVVTWQYAGYIMMIYIAAIQNIPQDLIEASKIDGASAMQRLQTITFPLVAQAFTVAMFLTLVTSFKQFDTVVSLSDAGPAMLLPQWIADIYGIRIAPAVDSLNFIAVDIYKEAFSNYNMALGQAKAIIFFIILLVISLVQVNYNKKREVEL</sequence>
<dbReference type="Proteomes" id="UP000514720">
    <property type="component" value="Chromosome"/>
</dbReference>
<dbReference type="AlphaFoldDB" id="A0A7L7KTD7"/>
<dbReference type="EMBL" id="CP048914">
    <property type="protein sequence ID" value="QMS86003.1"/>
    <property type="molecule type" value="Genomic_DNA"/>
</dbReference>
<accession>A0A7L7KTD7</accession>
<comment type="subcellular location">
    <subcellularLocation>
        <location evidence="1 7">Cell membrane</location>
        <topology evidence="1 7">Multi-pass membrane protein</topology>
    </subcellularLocation>
</comment>
<keyword evidence="3" id="KW-1003">Cell membrane</keyword>
<dbReference type="CDD" id="cd06261">
    <property type="entry name" value="TM_PBP2"/>
    <property type="match status" value="1"/>
</dbReference>
<feature type="transmembrane region" description="Helical" evidence="7">
    <location>
        <begin position="174"/>
        <end position="196"/>
    </location>
</feature>
<organism evidence="9 10">
    <name type="scientific">Candidatus Xianfuyuplasma coldseepsis</name>
    <dbReference type="NCBI Taxonomy" id="2782163"/>
    <lineage>
        <taxon>Bacteria</taxon>
        <taxon>Bacillati</taxon>
        <taxon>Mycoplasmatota</taxon>
        <taxon>Mollicutes</taxon>
        <taxon>Candidatus Izemoplasmatales</taxon>
        <taxon>Candidatus Izemoplasmataceae</taxon>
        <taxon>Candidatus Xianfuyuplasma</taxon>
    </lineage>
</organism>
<reference evidence="9 10" key="1">
    <citation type="submission" date="2020-02" db="EMBL/GenBank/DDBJ databases">
        <authorList>
            <person name="Zheng R.K."/>
            <person name="Sun C.M."/>
        </authorList>
    </citation>
    <scope>NUCLEOTIDE SEQUENCE [LARGE SCALE GENOMIC DNA]</scope>
    <source>
        <strain evidence="10">zrk13</strain>
    </source>
</reference>
<feature type="transmembrane region" description="Helical" evidence="7">
    <location>
        <begin position="50"/>
        <end position="71"/>
    </location>
</feature>
<protein>
    <submittedName>
        <fullName evidence="9">Sugar ABC transporter permease</fullName>
    </submittedName>
</protein>
<evidence type="ECO:0000313" key="9">
    <source>
        <dbReference type="EMBL" id="QMS86003.1"/>
    </source>
</evidence>
<keyword evidence="2 7" id="KW-0813">Transport</keyword>
<keyword evidence="10" id="KW-1185">Reference proteome</keyword>
<evidence type="ECO:0000313" key="10">
    <source>
        <dbReference type="Proteomes" id="UP000514720"/>
    </source>
</evidence>
<dbReference type="KEGG" id="xcl:G4Z02_03190"/>
<proteinExistence type="inferred from homology"/>
<dbReference type="PROSITE" id="PS50928">
    <property type="entry name" value="ABC_TM1"/>
    <property type="match status" value="1"/>
</dbReference>
<gene>
    <name evidence="9" type="ORF">G4Z02_03190</name>
</gene>
<evidence type="ECO:0000256" key="4">
    <source>
        <dbReference type="ARBA" id="ARBA00022692"/>
    </source>
</evidence>
<evidence type="ECO:0000256" key="5">
    <source>
        <dbReference type="ARBA" id="ARBA00022989"/>
    </source>
</evidence>
<dbReference type="PANTHER" id="PTHR30193:SF41">
    <property type="entry name" value="DIACETYLCHITOBIOSE UPTAKE SYSTEM PERMEASE PROTEIN NGCF"/>
    <property type="match status" value="1"/>
</dbReference>